<feature type="domain" description="Metallo-beta-lactamase" evidence="6">
    <location>
        <begin position="71"/>
        <end position="258"/>
    </location>
</feature>
<dbReference type="SUPFAM" id="SSF56281">
    <property type="entry name" value="Metallo-hydrolase/oxidoreductase"/>
    <property type="match status" value="1"/>
</dbReference>
<keyword evidence="3" id="KW-0378">Hydrolase</keyword>
<dbReference type="Gene3D" id="3.60.15.10">
    <property type="entry name" value="Ribonuclease Z/Hydroxyacylglutathione hydrolase-like"/>
    <property type="match status" value="1"/>
</dbReference>
<dbReference type="Pfam" id="PF00753">
    <property type="entry name" value="Lactamase_B"/>
    <property type="match status" value="1"/>
</dbReference>
<feature type="chain" id="PRO_5046077248" evidence="5">
    <location>
        <begin position="18"/>
        <end position="270"/>
    </location>
</feature>
<reference evidence="7 8" key="1">
    <citation type="submission" date="2023-06" db="EMBL/GenBank/DDBJ databases">
        <title>Campylobacter magnum sp. nov., isolated from cecal contents of domestic pigs (Sus scrofa domesticus).</title>
        <authorList>
            <person name="Papic B."/>
            <person name="Gruntar I."/>
        </authorList>
    </citation>
    <scope>NUCLEOTIDE SEQUENCE [LARGE SCALE GENOMIC DNA]</scope>
    <source>
        <strain evidence="8">34484-21</strain>
    </source>
</reference>
<comment type="caution">
    <text evidence="7">The sequence shown here is derived from an EMBL/GenBank/DDBJ whole genome shotgun (WGS) entry which is preliminary data.</text>
</comment>
<keyword evidence="5" id="KW-0732">Signal</keyword>
<evidence type="ECO:0000256" key="1">
    <source>
        <dbReference type="ARBA" id="ARBA00007749"/>
    </source>
</evidence>
<proteinExistence type="inferred from homology"/>
<keyword evidence="4" id="KW-0862">Zinc</keyword>
<evidence type="ECO:0000313" key="7">
    <source>
        <dbReference type="EMBL" id="MDO2408965.1"/>
    </source>
</evidence>
<protein>
    <submittedName>
        <fullName evidence="7">MBL fold metallo-hydrolase</fullName>
    </submittedName>
</protein>
<organism evidence="7 8">
    <name type="scientific">Campylobacter magnus</name>
    <dbReference type="NCBI Taxonomy" id="3026462"/>
    <lineage>
        <taxon>Bacteria</taxon>
        <taxon>Pseudomonadati</taxon>
        <taxon>Campylobacterota</taxon>
        <taxon>Epsilonproteobacteria</taxon>
        <taxon>Campylobacterales</taxon>
        <taxon>Campylobacteraceae</taxon>
        <taxon>Campylobacter</taxon>
    </lineage>
</organism>
<dbReference type="Proteomes" id="UP001171111">
    <property type="component" value="Unassembled WGS sequence"/>
</dbReference>
<evidence type="ECO:0000256" key="2">
    <source>
        <dbReference type="ARBA" id="ARBA00022723"/>
    </source>
</evidence>
<dbReference type="InterPro" id="IPR036866">
    <property type="entry name" value="RibonucZ/Hydroxyglut_hydro"/>
</dbReference>
<sequence length="270" mass="30663">MLKKLFLVALFFALSMAEEPAIKPDLKIGNNEIYVISLLEASVDPDLLVPENTSDEQLIEQTYSKDTDPRLYNVVLVKNPDFTMLIDTGLSSTTSKLKAELKKRGVKPDQITQVAVSHGHPDHIGGLGETGATFANATLLINKAEYEYWMKKGDDKTKKRLNMYKKRMLFYMNGENLVTKNSNIKPIFVPGHTPGMTIFNFNDEFYDIADMIYAFDVQIKRPEIAHIYDIDKKSAVAERKKILEVFKKNPDIKVMGTHFPYSEPEPLEVP</sequence>
<dbReference type="PANTHER" id="PTHR42978">
    <property type="entry name" value="QUORUM-QUENCHING LACTONASE YTNP-RELATED-RELATED"/>
    <property type="match status" value="1"/>
</dbReference>
<dbReference type="EMBL" id="JAULJQ010000002">
    <property type="protein sequence ID" value="MDO2408965.1"/>
    <property type="molecule type" value="Genomic_DNA"/>
</dbReference>
<gene>
    <name evidence="7" type="ORF">Q2362_02475</name>
</gene>
<feature type="signal peptide" evidence="5">
    <location>
        <begin position="1"/>
        <end position="17"/>
    </location>
</feature>
<dbReference type="PANTHER" id="PTHR42978:SF6">
    <property type="entry name" value="QUORUM-QUENCHING LACTONASE YTNP-RELATED"/>
    <property type="match status" value="1"/>
</dbReference>
<evidence type="ECO:0000256" key="5">
    <source>
        <dbReference type="SAM" id="SignalP"/>
    </source>
</evidence>
<dbReference type="SMART" id="SM00849">
    <property type="entry name" value="Lactamase_B"/>
    <property type="match status" value="1"/>
</dbReference>
<evidence type="ECO:0000313" key="8">
    <source>
        <dbReference type="Proteomes" id="UP001171111"/>
    </source>
</evidence>
<dbReference type="InterPro" id="IPR001279">
    <property type="entry name" value="Metallo-B-lactamas"/>
</dbReference>
<dbReference type="InterPro" id="IPR051013">
    <property type="entry name" value="MBL_superfamily_lactonases"/>
</dbReference>
<keyword evidence="8" id="KW-1185">Reference proteome</keyword>
<dbReference type="RefSeq" id="WP_302243737.1">
    <property type="nucleotide sequence ID" value="NZ_JAULJQ010000002.1"/>
</dbReference>
<name>A0ABT8T5N3_9BACT</name>
<evidence type="ECO:0000256" key="4">
    <source>
        <dbReference type="ARBA" id="ARBA00022833"/>
    </source>
</evidence>
<evidence type="ECO:0000256" key="3">
    <source>
        <dbReference type="ARBA" id="ARBA00022801"/>
    </source>
</evidence>
<keyword evidence="2" id="KW-0479">Metal-binding</keyword>
<evidence type="ECO:0000259" key="6">
    <source>
        <dbReference type="SMART" id="SM00849"/>
    </source>
</evidence>
<comment type="similarity">
    <text evidence="1">Belongs to the metallo-beta-lactamase superfamily.</text>
</comment>
<accession>A0ABT8T5N3</accession>